<reference evidence="3 4" key="1">
    <citation type="journal article" date="2016" name="Genome Announc.">
        <title>First Complete Genome Sequence of a Subdivision 6 Acidobacterium Strain.</title>
        <authorList>
            <person name="Huang S."/>
            <person name="Vieira S."/>
            <person name="Bunk B."/>
            <person name="Riedel T."/>
            <person name="Sproer C."/>
            <person name="Overmann J."/>
        </authorList>
    </citation>
    <scope>NUCLEOTIDE SEQUENCE [LARGE SCALE GENOMIC DNA]</scope>
    <source>
        <strain evidence="4">DSM 100886 HEG_-6_39</strain>
    </source>
</reference>
<dbReference type="GO" id="GO:0043750">
    <property type="term" value="F:phosphatidylinositol alpha-mannosyltransferase activity"/>
    <property type="evidence" value="ECO:0007669"/>
    <property type="project" value="UniProtKB-EC"/>
</dbReference>
<dbReference type="RefSeq" id="WP_162271423.1">
    <property type="nucleotide sequence ID" value="NZ_CP015136.1"/>
</dbReference>
<protein>
    <submittedName>
        <fullName evidence="3">GDP-mannose-dependent alpha-(1-6)-phosphatidylinositol monomannoside mannosyltransferase</fullName>
        <ecNumber evidence="3">2.4.1.345</ecNumber>
    </submittedName>
</protein>
<keyword evidence="4" id="KW-1185">Reference proteome</keyword>
<dbReference type="InterPro" id="IPR028098">
    <property type="entry name" value="Glyco_trans_4-like_N"/>
</dbReference>
<evidence type="ECO:0000313" key="3">
    <source>
        <dbReference type="EMBL" id="AMY10075.1"/>
    </source>
</evidence>
<dbReference type="Pfam" id="PF00534">
    <property type="entry name" value="Glycos_transf_1"/>
    <property type="match status" value="1"/>
</dbReference>
<dbReference type="EC" id="2.4.1.345" evidence="3"/>
<dbReference type="InterPro" id="IPR050194">
    <property type="entry name" value="Glycosyltransferase_grp1"/>
</dbReference>
<dbReference type="SUPFAM" id="SSF53756">
    <property type="entry name" value="UDP-Glycosyltransferase/glycogen phosphorylase"/>
    <property type="match status" value="1"/>
</dbReference>
<dbReference type="PANTHER" id="PTHR45947:SF3">
    <property type="entry name" value="SULFOQUINOVOSYL TRANSFERASE SQD2"/>
    <property type="match status" value="1"/>
</dbReference>
<evidence type="ECO:0000259" key="1">
    <source>
        <dbReference type="Pfam" id="PF00534"/>
    </source>
</evidence>
<dbReference type="Gene3D" id="3.40.50.2000">
    <property type="entry name" value="Glycogen Phosphorylase B"/>
    <property type="match status" value="2"/>
</dbReference>
<feature type="domain" description="Glycosyltransferase subfamily 4-like N-terminal" evidence="2">
    <location>
        <begin position="29"/>
        <end position="172"/>
    </location>
</feature>
<accession>A0A143PN93</accession>
<dbReference type="AlphaFoldDB" id="A0A143PN93"/>
<keyword evidence="3" id="KW-0328">Glycosyltransferase</keyword>
<dbReference type="InterPro" id="IPR001296">
    <property type="entry name" value="Glyco_trans_1"/>
</dbReference>
<gene>
    <name evidence="3" type="primary">pimB_4</name>
    <name evidence="3" type="ORF">LuPra_03303</name>
</gene>
<dbReference type="EMBL" id="CP015136">
    <property type="protein sequence ID" value="AMY10075.1"/>
    <property type="molecule type" value="Genomic_DNA"/>
</dbReference>
<organism evidence="3 4">
    <name type="scientific">Luteitalea pratensis</name>
    <dbReference type="NCBI Taxonomy" id="1855912"/>
    <lineage>
        <taxon>Bacteria</taxon>
        <taxon>Pseudomonadati</taxon>
        <taxon>Acidobacteriota</taxon>
        <taxon>Vicinamibacteria</taxon>
        <taxon>Vicinamibacterales</taxon>
        <taxon>Vicinamibacteraceae</taxon>
        <taxon>Luteitalea</taxon>
    </lineage>
</organism>
<sequence length="374" mass="40401">MPPPVPVVLISEMFPPKVGGTAVLYDNLYRRLGLPVTVVTEPLAGQPPGYAYVHATIGSTLRGVREPGALSQHIRLARALRRLRPAVVHCGRLLPEGIPAMLAAATARLPFMPWVHGEEINSALQSREHTLLLRLVLRRARLLVASSGNGRAVLETLGVHRDKVRVVYPGVEAFRFATARPIRRADGPIILTVGRLQRRKGHDLILQALPDVLRRHPSLHHVIVGEGEERPRLEALARELGIAASVTFVGEVPQNELPGYFAGCDVFVMPNRVDNGDFEGFGIVFLEAAAAGRPVIGGRSGGVPEAVEEGQTGLLVGGTDAAELARGLDVLLSDEQRRRRMGEAGRLRVEQRFTWEASAAGLRAAHLEAAGAQV</sequence>
<reference evidence="4" key="2">
    <citation type="submission" date="2016-04" db="EMBL/GenBank/DDBJ databases">
        <title>First Complete Genome Sequence of a Subdivision 6 Acidobacterium.</title>
        <authorList>
            <person name="Huang S."/>
            <person name="Vieira S."/>
            <person name="Bunk B."/>
            <person name="Riedel T."/>
            <person name="Sproeer C."/>
            <person name="Overmann J."/>
        </authorList>
    </citation>
    <scope>NUCLEOTIDE SEQUENCE [LARGE SCALE GENOMIC DNA]</scope>
    <source>
        <strain evidence="4">DSM 100886 HEG_-6_39</strain>
    </source>
</reference>
<feature type="domain" description="Glycosyl transferase family 1" evidence="1">
    <location>
        <begin position="185"/>
        <end position="347"/>
    </location>
</feature>
<dbReference type="CDD" id="cd03801">
    <property type="entry name" value="GT4_PimA-like"/>
    <property type="match status" value="1"/>
</dbReference>
<dbReference type="STRING" id="1855912.LuPra_03303"/>
<evidence type="ECO:0000313" key="4">
    <source>
        <dbReference type="Proteomes" id="UP000076079"/>
    </source>
</evidence>
<name>A0A143PN93_LUTPR</name>
<proteinExistence type="predicted"/>
<dbReference type="PANTHER" id="PTHR45947">
    <property type="entry name" value="SULFOQUINOVOSYL TRANSFERASE SQD2"/>
    <property type="match status" value="1"/>
</dbReference>
<keyword evidence="3" id="KW-0808">Transferase</keyword>
<dbReference type="Proteomes" id="UP000076079">
    <property type="component" value="Chromosome"/>
</dbReference>
<dbReference type="Pfam" id="PF13439">
    <property type="entry name" value="Glyco_transf_4"/>
    <property type="match status" value="1"/>
</dbReference>
<dbReference type="KEGG" id="abac:LuPra_03303"/>
<evidence type="ECO:0000259" key="2">
    <source>
        <dbReference type="Pfam" id="PF13439"/>
    </source>
</evidence>